<feature type="compositionally biased region" description="Basic and acidic residues" evidence="1">
    <location>
        <begin position="97"/>
        <end position="119"/>
    </location>
</feature>
<feature type="region of interest" description="Disordered" evidence="1">
    <location>
        <begin position="83"/>
        <end position="224"/>
    </location>
</feature>
<dbReference type="PANTHER" id="PTHR31206">
    <property type="entry name" value="LP10445P"/>
    <property type="match status" value="1"/>
</dbReference>
<evidence type="ECO:0000313" key="3">
    <source>
        <dbReference type="Proteomes" id="UP001205998"/>
    </source>
</evidence>
<organism evidence="2 3">
    <name type="scientific">Silurus asotus</name>
    <name type="common">Amur catfish</name>
    <name type="synonym">Parasilurus asotus</name>
    <dbReference type="NCBI Taxonomy" id="30991"/>
    <lineage>
        <taxon>Eukaryota</taxon>
        <taxon>Metazoa</taxon>
        <taxon>Chordata</taxon>
        <taxon>Craniata</taxon>
        <taxon>Vertebrata</taxon>
        <taxon>Euteleostomi</taxon>
        <taxon>Actinopterygii</taxon>
        <taxon>Neopterygii</taxon>
        <taxon>Teleostei</taxon>
        <taxon>Ostariophysi</taxon>
        <taxon>Siluriformes</taxon>
        <taxon>Siluridae</taxon>
        <taxon>Silurus</taxon>
    </lineage>
</organism>
<feature type="compositionally biased region" description="Polar residues" evidence="1">
    <location>
        <begin position="148"/>
        <end position="159"/>
    </location>
</feature>
<keyword evidence="3" id="KW-1185">Reference proteome</keyword>
<protein>
    <recommendedName>
        <fullName evidence="4">Protein FAM177A1</fullName>
    </recommendedName>
</protein>
<accession>A0AAD5F8B1</accession>
<sequence>MEEYSTEDEEDHTHTRPEQNDLLSSVDASTLTWGPYVSLQMWRAASNTLSACDYMGERVASLFGITSPKYQYAIDEYNRTNKQMKNEGTDSPVSGEAESHFEEKQKEEIQEQNVDKITVDDTENLNAETLSEPENWNTEIIPEPGYLNTETSTPENLNAKSPPEPENLHTGSPSEPENPTIDFPPDPENLNPESPPEPEILKAKSPSELKNLDSVMTPEPENPD</sequence>
<dbReference type="PANTHER" id="PTHR31206:SF10">
    <property type="entry name" value="PROTEIN FAM177A1"/>
    <property type="match status" value="1"/>
</dbReference>
<feature type="compositionally biased region" description="Acidic residues" evidence="1">
    <location>
        <begin position="1"/>
        <end position="10"/>
    </location>
</feature>
<reference evidence="2" key="1">
    <citation type="submission" date="2018-07" db="EMBL/GenBank/DDBJ databases">
        <title>Comparative genomics of catfishes provides insights into carnivory and benthic adaptation.</title>
        <authorList>
            <person name="Zhang Y."/>
            <person name="Wang D."/>
            <person name="Peng Z."/>
            <person name="Zheng S."/>
            <person name="Shao F."/>
            <person name="Tao W."/>
        </authorList>
    </citation>
    <scope>NUCLEOTIDE SEQUENCE</scope>
    <source>
        <strain evidence="2">Chongqing</strain>
    </source>
</reference>
<dbReference type="InterPro" id="IPR028260">
    <property type="entry name" value="FAM177"/>
</dbReference>
<dbReference type="Pfam" id="PF14774">
    <property type="entry name" value="FAM177"/>
    <property type="match status" value="1"/>
</dbReference>
<evidence type="ECO:0000256" key="1">
    <source>
        <dbReference type="SAM" id="MobiDB-lite"/>
    </source>
</evidence>
<evidence type="ECO:0000313" key="2">
    <source>
        <dbReference type="EMBL" id="KAI5607196.1"/>
    </source>
</evidence>
<evidence type="ECO:0008006" key="4">
    <source>
        <dbReference type="Google" id="ProtNLM"/>
    </source>
</evidence>
<dbReference type="AlphaFoldDB" id="A0AAD5F8B1"/>
<feature type="compositionally biased region" description="Polar residues" evidence="1">
    <location>
        <begin position="124"/>
        <end position="138"/>
    </location>
</feature>
<feature type="compositionally biased region" description="Basic and acidic residues" evidence="1">
    <location>
        <begin position="199"/>
        <end position="211"/>
    </location>
</feature>
<dbReference type="EMBL" id="MU593797">
    <property type="protein sequence ID" value="KAI5607196.1"/>
    <property type="molecule type" value="Genomic_DNA"/>
</dbReference>
<gene>
    <name evidence="2" type="ORF">C0J50_9967</name>
</gene>
<feature type="region of interest" description="Disordered" evidence="1">
    <location>
        <begin position="1"/>
        <end position="25"/>
    </location>
</feature>
<proteinExistence type="predicted"/>
<feature type="compositionally biased region" description="Pro residues" evidence="1">
    <location>
        <begin position="182"/>
        <end position="198"/>
    </location>
</feature>
<comment type="caution">
    <text evidence="2">The sequence shown here is derived from an EMBL/GenBank/DDBJ whole genome shotgun (WGS) entry which is preliminary data.</text>
</comment>
<dbReference type="Proteomes" id="UP001205998">
    <property type="component" value="Unassembled WGS sequence"/>
</dbReference>
<name>A0AAD5F8B1_SILAS</name>